<dbReference type="InterPro" id="IPR050834">
    <property type="entry name" value="Glycosyltransf_2"/>
</dbReference>
<dbReference type="InterPro" id="IPR001173">
    <property type="entry name" value="Glyco_trans_2-like"/>
</dbReference>
<dbReference type="EMBL" id="RWKW01000025">
    <property type="protein sequence ID" value="RST87205.1"/>
    <property type="molecule type" value="Genomic_DNA"/>
</dbReference>
<protein>
    <submittedName>
        <fullName evidence="2">Glycosyltransferase family 2 protein</fullName>
    </submittedName>
</protein>
<dbReference type="SUPFAM" id="SSF53448">
    <property type="entry name" value="Nucleotide-diphospho-sugar transferases"/>
    <property type="match status" value="1"/>
</dbReference>
<keyword evidence="3" id="KW-1185">Reference proteome</keyword>
<proteinExistence type="predicted"/>
<accession>A0A3S0AU82</accession>
<evidence type="ECO:0000313" key="2">
    <source>
        <dbReference type="EMBL" id="RST87205.1"/>
    </source>
</evidence>
<keyword evidence="2" id="KW-0808">Transferase</keyword>
<dbReference type="GO" id="GO:0016740">
    <property type="term" value="F:transferase activity"/>
    <property type="evidence" value="ECO:0007669"/>
    <property type="project" value="UniProtKB-KW"/>
</dbReference>
<dbReference type="PANTHER" id="PTHR43685:SF2">
    <property type="entry name" value="GLYCOSYLTRANSFERASE 2-LIKE DOMAIN-CONTAINING PROTEIN"/>
    <property type="match status" value="1"/>
</dbReference>
<organism evidence="2 3">
    <name type="scientific">Aquibium carbonis</name>
    <dbReference type="NCBI Taxonomy" id="2495581"/>
    <lineage>
        <taxon>Bacteria</taxon>
        <taxon>Pseudomonadati</taxon>
        <taxon>Pseudomonadota</taxon>
        <taxon>Alphaproteobacteria</taxon>
        <taxon>Hyphomicrobiales</taxon>
        <taxon>Phyllobacteriaceae</taxon>
        <taxon>Aquibium</taxon>
    </lineage>
</organism>
<dbReference type="RefSeq" id="WP_126698766.1">
    <property type="nucleotide sequence ID" value="NZ_RWKW01000025.1"/>
</dbReference>
<evidence type="ECO:0000259" key="1">
    <source>
        <dbReference type="Pfam" id="PF00535"/>
    </source>
</evidence>
<dbReference type="PANTHER" id="PTHR43685">
    <property type="entry name" value="GLYCOSYLTRANSFERASE"/>
    <property type="match status" value="1"/>
</dbReference>
<dbReference type="OrthoDB" id="9794124at2"/>
<dbReference type="Gene3D" id="3.90.550.10">
    <property type="entry name" value="Spore Coat Polysaccharide Biosynthesis Protein SpsA, Chain A"/>
    <property type="match status" value="1"/>
</dbReference>
<gene>
    <name evidence="2" type="ORF">EJC49_07110</name>
</gene>
<name>A0A3S0AU82_9HYPH</name>
<comment type="caution">
    <text evidence="2">The sequence shown here is derived from an EMBL/GenBank/DDBJ whole genome shotgun (WGS) entry which is preliminary data.</text>
</comment>
<dbReference type="AlphaFoldDB" id="A0A3S0AU82"/>
<sequence length="229" mass="25214">MDRQKLDYAVVIPAWNAAETIEETLRSVAAQSRPADEVIIVDDGSTDDTLSVARKAHVPFRPLRQEAQEGPGAATTLGIRSARTTYIAFLDSDDLWLPDKMERQLSHLAASPGIHGVFGHWQAFHGSPDRGLHAPTAGWSRTTLVVRKDVADAVGPMVDLAARVGDMIDWIQRAREQGYVLEMLPDVVAYRRVRPGSLSDVRTNVDRNRGYLAAARNALLRRQVAKAGK</sequence>
<dbReference type="InterPro" id="IPR029044">
    <property type="entry name" value="Nucleotide-diphossugar_trans"/>
</dbReference>
<reference evidence="2 3" key="1">
    <citation type="submission" date="2018-12" db="EMBL/GenBank/DDBJ databases">
        <title>Mesorhizobium carbonis sp. nov., isolated from coal mine water.</title>
        <authorList>
            <person name="Xin W."/>
            <person name="Xu Z."/>
            <person name="Xiang F."/>
            <person name="Zhang J."/>
            <person name="Xi L."/>
            <person name="Liu J."/>
        </authorList>
    </citation>
    <scope>NUCLEOTIDE SEQUENCE [LARGE SCALE GENOMIC DNA]</scope>
    <source>
        <strain evidence="2 3">B2.3</strain>
    </source>
</reference>
<feature type="domain" description="Glycosyltransferase 2-like" evidence="1">
    <location>
        <begin position="10"/>
        <end position="112"/>
    </location>
</feature>
<dbReference type="Pfam" id="PF00535">
    <property type="entry name" value="Glycos_transf_2"/>
    <property type="match status" value="1"/>
</dbReference>
<dbReference type="Proteomes" id="UP000278398">
    <property type="component" value="Unassembled WGS sequence"/>
</dbReference>
<evidence type="ECO:0000313" key="3">
    <source>
        <dbReference type="Proteomes" id="UP000278398"/>
    </source>
</evidence>
<dbReference type="CDD" id="cd00761">
    <property type="entry name" value="Glyco_tranf_GTA_type"/>
    <property type="match status" value="1"/>
</dbReference>